<dbReference type="OrthoDB" id="1675044at2"/>
<dbReference type="RefSeq" id="WP_089526133.1">
    <property type="nucleotide sequence ID" value="NZ_NMUQ01000003.1"/>
</dbReference>
<dbReference type="EMBL" id="NMUQ01000003">
    <property type="protein sequence ID" value="OXM13427.1"/>
    <property type="molecule type" value="Genomic_DNA"/>
</dbReference>
<feature type="signal peptide" evidence="1">
    <location>
        <begin position="1"/>
        <end position="25"/>
    </location>
</feature>
<dbReference type="AlphaFoldDB" id="A0A229NU14"/>
<evidence type="ECO:0000313" key="2">
    <source>
        <dbReference type="EMBL" id="OXM13427.1"/>
    </source>
</evidence>
<comment type="caution">
    <text evidence="2">The sequence shown here is derived from an EMBL/GenBank/DDBJ whole genome shotgun (WGS) entry which is preliminary data.</text>
</comment>
<reference evidence="2 3" key="1">
    <citation type="submission" date="2017-07" db="EMBL/GenBank/DDBJ databases">
        <title>Paenibacillus herberti R33 genome sequencing and assembly.</title>
        <authorList>
            <person name="Su W."/>
        </authorList>
    </citation>
    <scope>NUCLEOTIDE SEQUENCE [LARGE SCALE GENOMIC DNA]</scope>
    <source>
        <strain evidence="2 3">R33</strain>
    </source>
</reference>
<feature type="chain" id="PRO_5012059268" evidence="1">
    <location>
        <begin position="26"/>
        <end position="396"/>
    </location>
</feature>
<evidence type="ECO:0000313" key="3">
    <source>
        <dbReference type="Proteomes" id="UP000215145"/>
    </source>
</evidence>
<protein>
    <submittedName>
        <fullName evidence="2">Uncharacterized protein</fullName>
    </submittedName>
</protein>
<organism evidence="2 3">
    <name type="scientific">Paenibacillus herberti</name>
    <dbReference type="NCBI Taxonomy" id="1619309"/>
    <lineage>
        <taxon>Bacteria</taxon>
        <taxon>Bacillati</taxon>
        <taxon>Bacillota</taxon>
        <taxon>Bacilli</taxon>
        <taxon>Bacillales</taxon>
        <taxon>Paenibacillaceae</taxon>
        <taxon>Paenibacillus</taxon>
    </lineage>
</organism>
<keyword evidence="3" id="KW-1185">Reference proteome</keyword>
<keyword evidence="1" id="KW-0732">Signal</keyword>
<proteinExistence type="predicted"/>
<gene>
    <name evidence="2" type="ORF">CGZ75_20460</name>
</gene>
<name>A0A229NU14_9BACL</name>
<evidence type="ECO:0000256" key="1">
    <source>
        <dbReference type="SAM" id="SignalP"/>
    </source>
</evidence>
<dbReference type="Proteomes" id="UP000215145">
    <property type="component" value="Unassembled WGS sequence"/>
</dbReference>
<sequence length="396" mass="40982">MGKRINRLVPAAIAAVLLVGGTVAASPNTVLEAGGSPPSGAAAGGSVSSSLQAEAASGLQTAALTTPDLVVPIATLKPAVAMVKPVLTPSGGTLVLSNSPESPTTTGGFYRDTVSGSFRVFSHQANLTGAGLNVATAVTNTSGYKVKLYLEGAGAGIDYYPDVAGQNALDAFLKSRGSKRPIAVLQPGETYWKIHAVPANDTLTGYLQLRAETMYGGSAPVTVTTLGYAAKRPSDPLVEPILPPDKHVRGTFPNFDRTGTLVYNTSAGNSLIRVSSAPSGQWADFMPGEYEQGRDAITGATVANSGNYGVIYDMSVQINNQSDSKRTIGVYLNPSGGAGHYTIGWGGKLLNSGFLNYTMAWQFAELKVGRKGKTVPSRLSLTGGSSGPQTLYFTNN</sequence>
<accession>A0A229NU14</accession>